<name>A0A4Z2EV40_9TELE</name>
<evidence type="ECO:0000313" key="3">
    <source>
        <dbReference type="Proteomes" id="UP000314294"/>
    </source>
</evidence>
<feature type="compositionally biased region" description="Basic and acidic residues" evidence="1">
    <location>
        <begin position="1"/>
        <end position="19"/>
    </location>
</feature>
<reference evidence="2 3" key="1">
    <citation type="submission" date="2019-03" db="EMBL/GenBank/DDBJ databases">
        <title>First draft genome of Liparis tanakae, snailfish: a comprehensive survey of snailfish specific genes.</title>
        <authorList>
            <person name="Kim W."/>
            <person name="Song I."/>
            <person name="Jeong J.-H."/>
            <person name="Kim D."/>
            <person name="Kim S."/>
            <person name="Ryu S."/>
            <person name="Song J.Y."/>
            <person name="Lee S.K."/>
        </authorList>
    </citation>
    <scope>NUCLEOTIDE SEQUENCE [LARGE SCALE GENOMIC DNA]</scope>
    <source>
        <tissue evidence="2">Muscle</tissue>
    </source>
</reference>
<dbReference type="Proteomes" id="UP000314294">
    <property type="component" value="Unassembled WGS sequence"/>
</dbReference>
<feature type="region of interest" description="Disordered" evidence="1">
    <location>
        <begin position="1"/>
        <end position="21"/>
    </location>
</feature>
<evidence type="ECO:0000313" key="2">
    <source>
        <dbReference type="EMBL" id="TNN32122.1"/>
    </source>
</evidence>
<gene>
    <name evidence="2" type="ORF">EYF80_057719</name>
</gene>
<dbReference type="EMBL" id="SRLO01002915">
    <property type="protein sequence ID" value="TNN32122.1"/>
    <property type="molecule type" value="Genomic_DNA"/>
</dbReference>
<proteinExistence type="predicted"/>
<comment type="caution">
    <text evidence="2">The sequence shown here is derived from an EMBL/GenBank/DDBJ whole genome shotgun (WGS) entry which is preliminary data.</text>
</comment>
<dbReference type="AlphaFoldDB" id="A0A4Z2EV40"/>
<keyword evidence="3" id="KW-1185">Reference proteome</keyword>
<accession>A0A4Z2EV40</accession>
<sequence length="81" mass="8817">MWGERNKLSGRGTETKREGMSTLEAGVKSIDWAQGRDHIVVGGLQHRSPIPVRLPSHLHTAPIGVPSAYDPIAESPHFVVP</sequence>
<evidence type="ECO:0000256" key="1">
    <source>
        <dbReference type="SAM" id="MobiDB-lite"/>
    </source>
</evidence>
<organism evidence="2 3">
    <name type="scientific">Liparis tanakae</name>
    <name type="common">Tanaka's snailfish</name>
    <dbReference type="NCBI Taxonomy" id="230148"/>
    <lineage>
        <taxon>Eukaryota</taxon>
        <taxon>Metazoa</taxon>
        <taxon>Chordata</taxon>
        <taxon>Craniata</taxon>
        <taxon>Vertebrata</taxon>
        <taxon>Euteleostomi</taxon>
        <taxon>Actinopterygii</taxon>
        <taxon>Neopterygii</taxon>
        <taxon>Teleostei</taxon>
        <taxon>Neoteleostei</taxon>
        <taxon>Acanthomorphata</taxon>
        <taxon>Eupercaria</taxon>
        <taxon>Perciformes</taxon>
        <taxon>Cottioidei</taxon>
        <taxon>Cottales</taxon>
        <taxon>Liparidae</taxon>
        <taxon>Liparis</taxon>
    </lineage>
</organism>
<protein>
    <submittedName>
        <fullName evidence="2">Uncharacterized protein</fullName>
    </submittedName>
</protein>